<dbReference type="CDD" id="cd14270">
    <property type="entry name" value="UBA"/>
    <property type="match status" value="1"/>
</dbReference>
<organism evidence="13 14">
    <name type="scientific">Heracleum sosnowskyi</name>
    <dbReference type="NCBI Taxonomy" id="360622"/>
    <lineage>
        <taxon>Eukaryota</taxon>
        <taxon>Viridiplantae</taxon>
        <taxon>Streptophyta</taxon>
        <taxon>Embryophyta</taxon>
        <taxon>Tracheophyta</taxon>
        <taxon>Spermatophyta</taxon>
        <taxon>Magnoliopsida</taxon>
        <taxon>eudicotyledons</taxon>
        <taxon>Gunneridae</taxon>
        <taxon>Pentapetalae</taxon>
        <taxon>asterids</taxon>
        <taxon>campanulids</taxon>
        <taxon>Apiales</taxon>
        <taxon>Apiaceae</taxon>
        <taxon>Apioideae</taxon>
        <taxon>apioid superclade</taxon>
        <taxon>Tordylieae</taxon>
        <taxon>Tordyliinae</taxon>
        <taxon>Heracleum</taxon>
    </lineage>
</organism>
<dbReference type="EMBL" id="JAUIZM010000008">
    <property type="protein sequence ID" value="KAK1370698.1"/>
    <property type="molecule type" value="Genomic_DNA"/>
</dbReference>
<comment type="similarity">
    <text evidence="2">Belongs to the disease resistance NB-LRR family.</text>
</comment>
<feature type="region of interest" description="Disordered" evidence="9">
    <location>
        <begin position="797"/>
        <end position="829"/>
    </location>
</feature>
<keyword evidence="5 8" id="KW-0347">Helicase</keyword>
<dbReference type="FunFam" id="3.40.50.300:FF:001391">
    <property type="entry name" value="ATP-dependent DNA helicase"/>
    <property type="match status" value="1"/>
</dbReference>
<evidence type="ECO:0000313" key="14">
    <source>
        <dbReference type="Proteomes" id="UP001237642"/>
    </source>
</evidence>
<dbReference type="Proteomes" id="UP001237642">
    <property type="component" value="Unassembled WGS sequence"/>
</dbReference>
<keyword evidence="3 8" id="KW-0547">Nucleotide-binding</keyword>
<dbReference type="InterPro" id="IPR032284">
    <property type="entry name" value="RecQ_Zn-bd"/>
</dbReference>
<evidence type="ECO:0000256" key="4">
    <source>
        <dbReference type="ARBA" id="ARBA00022801"/>
    </source>
</evidence>
<dbReference type="Pfam" id="PF00271">
    <property type="entry name" value="Helicase_C"/>
    <property type="match status" value="1"/>
</dbReference>
<gene>
    <name evidence="13" type="ORF">POM88_036790</name>
</gene>
<comment type="caution">
    <text evidence="13">The sequence shown here is derived from an EMBL/GenBank/DDBJ whole genome shotgun (WGS) entry which is preliminary data.</text>
</comment>
<dbReference type="NCBIfam" id="TIGR00614">
    <property type="entry name" value="recQ_fam"/>
    <property type="match status" value="1"/>
</dbReference>
<evidence type="ECO:0000313" key="13">
    <source>
        <dbReference type="EMBL" id="KAK1370698.1"/>
    </source>
</evidence>
<dbReference type="GO" id="GO:0009378">
    <property type="term" value="F:four-way junction helicase activity"/>
    <property type="evidence" value="ECO:0007669"/>
    <property type="project" value="TreeGrafter"/>
</dbReference>
<keyword evidence="4 8" id="KW-0378">Hydrolase</keyword>
<dbReference type="PROSITE" id="PS51192">
    <property type="entry name" value="HELICASE_ATP_BIND_1"/>
    <property type="match status" value="1"/>
</dbReference>
<dbReference type="GO" id="GO:0043138">
    <property type="term" value="F:3'-5' DNA helicase activity"/>
    <property type="evidence" value="ECO:0007669"/>
    <property type="project" value="UniProtKB-EC"/>
</dbReference>
<dbReference type="Pfam" id="PF00270">
    <property type="entry name" value="DEAD"/>
    <property type="match status" value="1"/>
</dbReference>
<feature type="compositionally biased region" description="Basic and acidic residues" evidence="9">
    <location>
        <begin position="53"/>
        <end position="66"/>
    </location>
</feature>
<dbReference type="AlphaFoldDB" id="A0AAD8MG15"/>
<dbReference type="GO" id="GO:0005634">
    <property type="term" value="C:nucleus"/>
    <property type="evidence" value="ECO:0007669"/>
    <property type="project" value="UniProtKB-SubCell"/>
</dbReference>
<evidence type="ECO:0000256" key="9">
    <source>
        <dbReference type="SAM" id="MobiDB-lite"/>
    </source>
</evidence>
<dbReference type="Gene3D" id="3.40.50.300">
    <property type="entry name" value="P-loop containing nucleotide triphosphate hydrolases"/>
    <property type="match status" value="2"/>
</dbReference>
<dbReference type="SMART" id="SM00490">
    <property type="entry name" value="HELICc"/>
    <property type="match status" value="1"/>
</dbReference>
<comment type="subcellular location">
    <subcellularLocation>
        <location evidence="8">Nucleus</location>
    </subcellularLocation>
</comment>
<proteinExistence type="inferred from homology"/>
<dbReference type="PANTHER" id="PTHR13710">
    <property type="entry name" value="DNA HELICASE RECQ FAMILY MEMBER"/>
    <property type="match status" value="1"/>
</dbReference>
<evidence type="ECO:0000259" key="12">
    <source>
        <dbReference type="PROSITE" id="PS51194"/>
    </source>
</evidence>
<feature type="domain" description="Helicase C-terminal" evidence="12">
    <location>
        <begin position="471"/>
        <end position="627"/>
    </location>
</feature>
<dbReference type="CDD" id="cd17920">
    <property type="entry name" value="DEXHc_RecQ"/>
    <property type="match status" value="1"/>
</dbReference>
<name>A0AAD8MG15_9APIA</name>
<keyword evidence="14" id="KW-1185">Reference proteome</keyword>
<dbReference type="SUPFAM" id="SSF46934">
    <property type="entry name" value="UBA-like"/>
    <property type="match status" value="1"/>
</dbReference>
<evidence type="ECO:0000259" key="10">
    <source>
        <dbReference type="PROSITE" id="PS50030"/>
    </source>
</evidence>
<evidence type="ECO:0000256" key="2">
    <source>
        <dbReference type="ARBA" id="ARBA00008894"/>
    </source>
</evidence>
<keyword evidence="8" id="KW-0539">Nucleus</keyword>
<dbReference type="PANTHER" id="PTHR13710:SF69">
    <property type="entry name" value="ATP-DEPENDENT DNA HELICASE Q-LIKE SIM"/>
    <property type="match status" value="1"/>
</dbReference>
<evidence type="ECO:0000256" key="8">
    <source>
        <dbReference type="RuleBase" id="RU364117"/>
    </source>
</evidence>
<dbReference type="PROSITE" id="PS50030">
    <property type="entry name" value="UBA"/>
    <property type="match status" value="1"/>
</dbReference>
<reference evidence="13" key="2">
    <citation type="submission" date="2023-05" db="EMBL/GenBank/DDBJ databases">
        <authorList>
            <person name="Schelkunov M.I."/>
        </authorList>
    </citation>
    <scope>NUCLEOTIDE SEQUENCE</scope>
    <source>
        <strain evidence="13">Hsosn_3</strain>
        <tissue evidence="13">Leaf</tissue>
    </source>
</reference>
<dbReference type="SMART" id="SM00487">
    <property type="entry name" value="DEXDc"/>
    <property type="match status" value="1"/>
</dbReference>
<dbReference type="GO" id="GO:0005524">
    <property type="term" value="F:ATP binding"/>
    <property type="evidence" value="ECO:0007669"/>
    <property type="project" value="UniProtKB-KW"/>
</dbReference>
<accession>A0AAD8MG15</accession>
<sequence length="845" mass="95609">MDESSVKLDKVIAELVDMGFRFSRIIEAVNAVGPSVDAAINYIFDDNRDDEMVESHSSDSLTEKGNGKRVLSSSNPSRPMKQLKLNESIKTVETKLVDQSPDRIEEEDIGQDWELRVENVIKKHFGISSLKSFQKEALAAWVAHQDCLVLAATGSGKSLCFQIPALLTGKVVVVISPLISLMRDQCMKLAKHGVSSCYLGSAQKDPTVEGKAMRGVYDIVYICPETLLRLIKPLQELATKRGIALFAIDEVHCISKWGHDFRPDYWRLSVLREKFTTKKLKCLKFDIPLMALTATATIQVREEVLKSLHMSEDTRIVLTSFFRPNLRFSVKNSRTRDPNSYEKDFRELINIYTTKNTSDVTEDLISPELVYASDNSCSTSNDSSSELFDVLDGIEDDPLCESRNRGSFQTAKSVLKEKSMSVEYLEGECDLLKDVDDLDVSCAEFFGKLPAKANDDFQFSVTPERPIESPELFEEPLGLGPTIIYVPTRMETLLISDFICNFGVKAAAYHAKLPKSHLRQVHKEFHENSLEVVVATIAFGMGIDKSNVRRIIHYGWPQSLEAYHQEAGRAGRDGKLADCVLYADFTKVPTLLPSQRTEEHAKRANKMLSDCFRYGMNASCCRAKTLVQYFGEEFNNEKCQICDVCINGPPKVQDLKDEAKIFIKAIAQYAKRRFGDGLCVNKEARGVESSTLKLLVRTICTKVQKYAATGFLWWRGLARILEDKGLIREGTNMTNVQIRCPLPTHLGLEFLQSIPDEPFHVYPEADMLLSEKNKSYSPFAEWGKGWADPESYQEERQPRRYSWTNPWINPFRDPGRNPGRSTSRRVKPELRTVRGRLISKLSKKK</sequence>
<dbReference type="FunFam" id="3.40.50.300:FF:001456">
    <property type="entry name" value="ATP-dependent DNA helicase"/>
    <property type="match status" value="1"/>
</dbReference>
<protein>
    <recommendedName>
        <fullName evidence="8">ATP-dependent DNA helicase</fullName>
        <ecNumber evidence="8">5.6.2.4</ecNumber>
    </recommendedName>
</protein>
<comment type="similarity">
    <text evidence="1 8">Belongs to the helicase family. RecQ subfamily.</text>
</comment>
<evidence type="ECO:0000256" key="1">
    <source>
        <dbReference type="ARBA" id="ARBA00005446"/>
    </source>
</evidence>
<dbReference type="GO" id="GO:0005737">
    <property type="term" value="C:cytoplasm"/>
    <property type="evidence" value="ECO:0007669"/>
    <property type="project" value="TreeGrafter"/>
</dbReference>
<reference evidence="13" key="1">
    <citation type="submission" date="2023-02" db="EMBL/GenBank/DDBJ databases">
        <title>Genome of toxic invasive species Heracleum sosnowskyi carries increased number of genes despite the absence of recent whole-genome duplications.</title>
        <authorList>
            <person name="Schelkunov M."/>
            <person name="Shtratnikova V."/>
            <person name="Makarenko M."/>
            <person name="Klepikova A."/>
            <person name="Omelchenko D."/>
            <person name="Novikova G."/>
            <person name="Obukhova E."/>
            <person name="Bogdanov V."/>
            <person name="Penin A."/>
            <person name="Logacheva M."/>
        </authorList>
    </citation>
    <scope>NUCLEOTIDE SEQUENCE</scope>
    <source>
        <strain evidence="13">Hsosn_3</strain>
        <tissue evidence="13">Leaf</tissue>
    </source>
</reference>
<dbReference type="InterPro" id="IPR009060">
    <property type="entry name" value="UBA-like_sf"/>
</dbReference>
<dbReference type="InterPro" id="IPR027417">
    <property type="entry name" value="P-loop_NTPase"/>
</dbReference>
<evidence type="ECO:0000256" key="7">
    <source>
        <dbReference type="ARBA" id="ARBA00034617"/>
    </source>
</evidence>
<dbReference type="EC" id="5.6.2.4" evidence="8"/>
<keyword evidence="6 8" id="KW-0067">ATP-binding</keyword>
<dbReference type="GO" id="GO:0003676">
    <property type="term" value="F:nucleic acid binding"/>
    <property type="evidence" value="ECO:0007669"/>
    <property type="project" value="InterPro"/>
</dbReference>
<evidence type="ECO:0000259" key="11">
    <source>
        <dbReference type="PROSITE" id="PS51192"/>
    </source>
</evidence>
<dbReference type="SUPFAM" id="SSF52540">
    <property type="entry name" value="P-loop containing nucleoside triphosphate hydrolases"/>
    <property type="match status" value="2"/>
</dbReference>
<dbReference type="InterPro" id="IPR011545">
    <property type="entry name" value="DEAD/DEAH_box_helicase_dom"/>
</dbReference>
<dbReference type="InterPro" id="IPR004589">
    <property type="entry name" value="DNA_helicase_ATP-dep_RecQ"/>
</dbReference>
<dbReference type="Gene3D" id="1.10.10.10">
    <property type="entry name" value="Winged helix-like DNA-binding domain superfamily/Winged helix DNA-binding domain"/>
    <property type="match status" value="1"/>
</dbReference>
<evidence type="ECO:0000256" key="3">
    <source>
        <dbReference type="ARBA" id="ARBA00022741"/>
    </source>
</evidence>
<dbReference type="InterPro" id="IPR001650">
    <property type="entry name" value="Helicase_C-like"/>
</dbReference>
<comment type="catalytic activity">
    <reaction evidence="7 8">
        <text>Couples ATP hydrolysis with the unwinding of duplex DNA by translocating in the 3'-5' direction.</text>
        <dbReference type="EC" id="5.6.2.4"/>
    </reaction>
</comment>
<dbReference type="InterPro" id="IPR036388">
    <property type="entry name" value="WH-like_DNA-bd_sf"/>
</dbReference>
<feature type="domain" description="UBA" evidence="10">
    <location>
        <begin position="1"/>
        <end position="46"/>
    </location>
</feature>
<dbReference type="GO" id="GO:0005694">
    <property type="term" value="C:chromosome"/>
    <property type="evidence" value="ECO:0007669"/>
    <property type="project" value="TreeGrafter"/>
</dbReference>
<dbReference type="InterPro" id="IPR014001">
    <property type="entry name" value="Helicase_ATP-bd"/>
</dbReference>
<dbReference type="Pfam" id="PF16124">
    <property type="entry name" value="RecQ_Zn_bind"/>
    <property type="match status" value="1"/>
</dbReference>
<dbReference type="GO" id="GO:0016787">
    <property type="term" value="F:hydrolase activity"/>
    <property type="evidence" value="ECO:0007669"/>
    <property type="project" value="UniProtKB-KW"/>
</dbReference>
<evidence type="ECO:0000256" key="6">
    <source>
        <dbReference type="ARBA" id="ARBA00022840"/>
    </source>
</evidence>
<evidence type="ECO:0000256" key="5">
    <source>
        <dbReference type="ARBA" id="ARBA00022806"/>
    </source>
</evidence>
<feature type="region of interest" description="Disordered" evidence="9">
    <location>
        <begin position="53"/>
        <end position="79"/>
    </location>
</feature>
<comment type="catalytic activity">
    <reaction evidence="8">
        <text>ATP + H2O = ADP + phosphate + H(+)</text>
        <dbReference type="Rhea" id="RHEA:13065"/>
        <dbReference type="ChEBI" id="CHEBI:15377"/>
        <dbReference type="ChEBI" id="CHEBI:15378"/>
        <dbReference type="ChEBI" id="CHEBI:30616"/>
        <dbReference type="ChEBI" id="CHEBI:43474"/>
        <dbReference type="ChEBI" id="CHEBI:456216"/>
    </reaction>
</comment>
<dbReference type="GO" id="GO:0000724">
    <property type="term" value="P:double-strand break repair via homologous recombination"/>
    <property type="evidence" value="ECO:0007669"/>
    <property type="project" value="TreeGrafter"/>
</dbReference>
<dbReference type="Gene3D" id="1.10.8.10">
    <property type="entry name" value="DNA helicase RuvA subunit, C-terminal domain"/>
    <property type="match status" value="1"/>
</dbReference>
<dbReference type="InterPro" id="IPR015940">
    <property type="entry name" value="UBA"/>
</dbReference>
<feature type="domain" description="Helicase ATP-binding" evidence="11">
    <location>
        <begin position="138"/>
        <end position="314"/>
    </location>
</feature>
<dbReference type="PROSITE" id="PS51194">
    <property type="entry name" value="HELICASE_CTER"/>
    <property type="match status" value="1"/>
</dbReference>